<accession>A0A371JUT6</accession>
<evidence type="ECO:0000313" key="6">
    <source>
        <dbReference type="EMBL" id="RDY61562.1"/>
    </source>
</evidence>
<dbReference type="Gene3D" id="3.20.20.80">
    <property type="entry name" value="Glycosidases"/>
    <property type="match status" value="1"/>
</dbReference>
<dbReference type="OrthoDB" id="9802773at2"/>
<keyword evidence="2 4" id="KW-0378">Hydrolase</keyword>
<dbReference type="InterPro" id="IPR017853">
    <property type="entry name" value="GH"/>
</dbReference>
<organism evidence="6 7">
    <name type="scientific">Flagellimonas nanhaiensis</name>
    <dbReference type="NCBI Taxonomy" id="2292706"/>
    <lineage>
        <taxon>Bacteria</taxon>
        <taxon>Pseudomonadati</taxon>
        <taxon>Bacteroidota</taxon>
        <taxon>Flavobacteriia</taxon>
        <taxon>Flavobacteriales</taxon>
        <taxon>Flavobacteriaceae</taxon>
        <taxon>Flagellimonas</taxon>
    </lineage>
</organism>
<dbReference type="GO" id="GO:0016985">
    <property type="term" value="F:mannan endo-1,4-beta-mannosidase activity"/>
    <property type="evidence" value="ECO:0007669"/>
    <property type="project" value="InterPro"/>
</dbReference>
<evidence type="ECO:0000256" key="4">
    <source>
        <dbReference type="PROSITE-ProRule" id="PRU01100"/>
    </source>
</evidence>
<dbReference type="PANTHER" id="PTHR40079:SF4">
    <property type="entry name" value="GH26 DOMAIN-CONTAINING PROTEIN-RELATED"/>
    <property type="match status" value="1"/>
</dbReference>
<protein>
    <recommendedName>
        <fullName evidence="5">GH26 domain-containing protein</fullName>
    </recommendedName>
</protein>
<dbReference type="Gene3D" id="2.60.40.2340">
    <property type="match status" value="1"/>
</dbReference>
<reference evidence="6 7" key="1">
    <citation type="submission" date="2018-08" db="EMBL/GenBank/DDBJ databases">
        <title>Muricauda nanhaiensis sp. nov., isolated from seawater of the South China Sea.</title>
        <authorList>
            <person name="Dang Y."/>
        </authorList>
    </citation>
    <scope>NUCLEOTIDE SEQUENCE [LARGE SCALE GENOMIC DNA]</scope>
    <source>
        <strain evidence="6 7">SM1704</strain>
    </source>
</reference>
<dbReference type="EMBL" id="QTJX01000001">
    <property type="protein sequence ID" value="RDY61562.1"/>
    <property type="molecule type" value="Genomic_DNA"/>
</dbReference>
<evidence type="ECO:0000313" key="7">
    <source>
        <dbReference type="Proteomes" id="UP000261828"/>
    </source>
</evidence>
<dbReference type="InterPro" id="IPR022790">
    <property type="entry name" value="GH26_dom"/>
</dbReference>
<dbReference type="SUPFAM" id="SSF51445">
    <property type="entry name" value="(Trans)glycosidases"/>
    <property type="match status" value="1"/>
</dbReference>
<dbReference type="Gene3D" id="2.60.40.10">
    <property type="entry name" value="Immunoglobulins"/>
    <property type="match status" value="1"/>
</dbReference>
<dbReference type="InterPro" id="IPR035986">
    <property type="entry name" value="PKD_dom_sf"/>
</dbReference>
<feature type="active site" description="Proton donor" evidence="4">
    <location>
        <position position="392"/>
    </location>
</feature>
<name>A0A371JUT6_9FLAO</name>
<comment type="similarity">
    <text evidence="1 4">Belongs to the glycosyl hydrolase 26 family.</text>
</comment>
<evidence type="ECO:0000256" key="1">
    <source>
        <dbReference type="ARBA" id="ARBA00007754"/>
    </source>
</evidence>
<keyword evidence="7" id="KW-1185">Reference proteome</keyword>
<sequence length="579" mass="65183">MTNHSNLMRQSVLTHSFKYVVSFFLILLSFSCSKEPDEETFLSGNKSLFSFSIKELPDLDFSGLNQNQLEASMTNHSDMTKLTAVFEVSKGATVYIGETVQQSGVTTNDFSNMVTYKIKAEDGSTTTFNVSIQPYINQAPTADAGSDLVLYLTTGASTALVTLDASESTDPENHELTYEWILDNNLIAESRTAEISLGLGVHEVTLKVIDNEGASHTDTVTVEIRQMGDYLPIDSNATQQTKDVLNNLAALAMGDTFAFGQEFPLSFQLNALNYDLSTSDCKDVSGDHPAVYGIDPHYMLYKSASERQLHIDEAKAAYENGSVVTFDFHQRSKTDGEIYFNQITSETDKSLMHDIVNDMNNARSWYFGELDEILDIINNELDFTIVFRLFHEMNGGWFWWGTQATNHSPALYVDFYRLTVDYIKERSNHVLFAWSPDKTLDTSYYPGDSYVDVVGIDFYNPNNIDLKQRLIELTDFAEQHNKVAALTETGQQQYVSNNPDFWTDNILSVIEEGGSEIRIAWVLAWFNAPWDGSQDNLFIPNAQSSQQVKDDFITFKNNPRTLFQEDIKALNIYGPANSN</sequence>
<dbReference type="PROSITE" id="PS51764">
    <property type="entry name" value="GH26"/>
    <property type="match status" value="1"/>
</dbReference>
<evidence type="ECO:0000259" key="5">
    <source>
        <dbReference type="PROSITE" id="PS51764"/>
    </source>
</evidence>
<dbReference type="GO" id="GO:0006080">
    <property type="term" value="P:substituted mannan metabolic process"/>
    <property type="evidence" value="ECO:0007669"/>
    <property type="project" value="InterPro"/>
</dbReference>
<gene>
    <name evidence="6" type="ORF">DX873_05225</name>
</gene>
<dbReference type="InterPro" id="IPR013783">
    <property type="entry name" value="Ig-like_fold"/>
</dbReference>
<dbReference type="Proteomes" id="UP000261828">
    <property type="component" value="Unassembled WGS sequence"/>
</dbReference>
<dbReference type="RefSeq" id="WP_116183442.1">
    <property type="nucleotide sequence ID" value="NZ_QTJX01000001.1"/>
</dbReference>
<dbReference type="AlphaFoldDB" id="A0A371JUT6"/>
<dbReference type="PANTHER" id="PTHR40079">
    <property type="entry name" value="MANNAN ENDO-1,4-BETA-MANNOSIDASE E-RELATED"/>
    <property type="match status" value="1"/>
</dbReference>
<dbReference type="SUPFAM" id="SSF49299">
    <property type="entry name" value="PKD domain"/>
    <property type="match status" value="1"/>
</dbReference>
<dbReference type="InterPro" id="IPR000805">
    <property type="entry name" value="Glyco_hydro_26"/>
</dbReference>
<proteinExistence type="inferred from homology"/>
<feature type="domain" description="GH26" evidence="5">
    <location>
        <begin position="239"/>
        <end position="565"/>
    </location>
</feature>
<feature type="active site" description="Nucleophile" evidence="4">
    <location>
        <position position="488"/>
    </location>
</feature>
<dbReference type="Pfam" id="PF02156">
    <property type="entry name" value="Glyco_hydro_26"/>
    <property type="match status" value="1"/>
</dbReference>
<comment type="caution">
    <text evidence="6">The sequence shown here is derived from an EMBL/GenBank/DDBJ whole genome shotgun (WGS) entry which is preliminary data.</text>
</comment>
<evidence type="ECO:0000256" key="2">
    <source>
        <dbReference type="ARBA" id="ARBA00022801"/>
    </source>
</evidence>
<evidence type="ECO:0000256" key="3">
    <source>
        <dbReference type="ARBA" id="ARBA00023295"/>
    </source>
</evidence>
<dbReference type="PRINTS" id="PR00739">
    <property type="entry name" value="GLHYDRLASE26"/>
</dbReference>
<keyword evidence="3 4" id="KW-0326">Glycosidase</keyword>